<feature type="compositionally biased region" description="Basic and acidic residues" evidence="1">
    <location>
        <begin position="1"/>
        <end position="12"/>
    </location>
</feature>
<evidence type="ECO:0000256" key="1">
    <source>
        <dbReference type="SAM" id="MobiDB-lite"/>
    </source>
</evidence>
<comment type="caution">
    <text evidence="2">The sequence shown here is derived from an EMBL/GenBank/DDBJ whole genome shotgun (WGS) entry which is preliminary data.</text>
</comment>
<gene>
    <name evidence="2" type="ORF">RN001_005943</name>
</gene>
<evidence type="ECO:0000313" key="3">
    <source>
        <dbReference type="Proteomes" id="UP001353858"/>
    </source>
</evidence>
<sequence>MDETLTSEKDFVNDIEDEDTTSDISTSSQAKTVCASKTPNGDHELIMENSKCIISPNTHRPVVNSAGNVIIQNNKLILFNVPGNTIVRVPITNGLEQMFKITPRPILASCEEERELL</sequence>
<dbReference type="AlphaFoldDB" id="A0AAN7PCZ9"/>
<proteinExistence type="predicted"/>
<dbReference type="EMBL" id="JARPUR010000002">
    <property type="protein sequence ID" value="KAK4882624.1"/>
    <property type="molecule type" value="Genomic_DNA"/>
</dbReference>
<keyword evidence="3" id="KW-1185">Reference proteome</keyword>
<protein>
    <submittedName>
        <fullName evidence="2">Uncharacterized protein</fullName>
    </submittedName>
</protein>
<reference evidence="3" key="1">
    <citation type="submission" date="2023-01" db="EMBL/GenBank/DDBJ databases">
        <title>Key to firefly adult light organ development and bioluminescence: homeobox transcription factors regulate luciferase expression and transportation to peroxisome.</title>
        <authorList>
            <person name="Fu X."/>
        </authorList>
    </citation>
    <scope>NUCLEOTIDE SEQUENCE [LARGE SCALE GENOMIC DNA]</scope>
</reference>
<feature type="region of interest" description="Disordered" evidence="1">
    <location>
        <begin position="1"/>
        <end position="26"/>
    </location>
</feature>
<organism evidence="2 3">
    <name type="scientific">Aquatica leii</name>
    <dbReference type="NCBI Taxonomy" id="1421715"/>
    <lineage>
        <taxon>Eukaryota</taxon>
        <taxon>Metazoa</taxon>
        <taxon>Ecdysozoa</taxon>
        <taxon>Arthropoda</taxon>
        <taxon>Hexapoda</taxon>
        <taxon>Insecta</taxon>
        <taxon>Pterygota</taxon>
        <taxon>Neoptera</taxon>
        <taxon>Endopterygota</taxon>
        <taxon>Coleoptera</taxon>
        <taxon>Polyphaga</taxon>
        <taxon>Elateriformia</taxon>
        <taxon>Elateroidea</taxon>
        <taxon>Lampyridae</taxon>
        <taxon>Luciolinae</taxon>
        <taxon>Aquatica</taxon>
    </lineage>
</organism>
<accession>A0AAN7PCZ9</accession>
<name>A0AAN7PCZ9_9COLE</name>
<evidence type="ECO:0000313" key="2">
    <source>
        <dbReference type="EMBL" id="KAK4882624.1"/>
    </source>
</evidence>
<dbReference type="Proteomes" id="UP001353858">
    <property type="component" value="Unassembled WGS sequence"/>
</dbReference>